<comment type="caution">
    <text evidence="1">The sequence shown here is derived from an EMBL/GenBank/DDBJ whole genome shotgun (WGS) entry which is preliminary data.</text>
</comment>
<evidence type="ECO:0000313" key="1">
    <source>
        <dbReference type="EMBL" id="GGO76706.1"/>
    </source>
</evidence>
<reference evidence="1 2" key="1">
    <citation type="journal article" date="2014" name="Int. J. Syst. Evol. Microbiol.">
        <title>Complete genome sequence of Corynebacterium casei LMG S-19264T (=DSM 44701T), isolated from a smear-ripened cheese.</title>
        <authorList>
            <consortium name="US DOE Joint Genome Institute (JGI-PGF)"/>
            <person name="Walter F."/>
            <person name="Albersmeier A."/>
            <person name="Kalinowski J."/>
            <person name="Ruckert C."/>
        </authorList>
    </citation>
    <scope>NUCLEOTIDE SEQUENCE [LARGE SCALE GENOMIC DNA]</scope>
    <source>
        <strain evidence="1 2">CGMCC 1.7286</strain>
    </source>
</reference>
<name>A0A917Z6Q1_9GAMM</name>
<dbReference type="NCBIfam" id="NF046098">
    <property type="entry name" value="RSP_7527_fam"/>
    <property type="match status" value="1"/>
</dbReference>
<gene>
    <name evidence="1" type="ORF">GCM10011348_04550</name>
</gene>
<dbReference type="Proteomes" id="UP000599578">
    <property type="component" value="Unassembled WGS sequence"/>
</dbReference>
<sequence length="71" mass="7445">MSNEASNPGLEALIERIDLSALPQTEIIRLKAEAARAEYISSAIVTLTARIKAAFTGRKSAAAGLSGLHHA</sequence>
<keyword evidence="2" id="KW-1185">Reference proteome</keyword>
<dbReference type="InterPro" id="IPR058227">
    <property type="entry name" value="RSP_7527-like"/>
</dbReference>
<proteinExistence type="predicted"/>
<evidence type="ECO:0000313" key="2">
    <source>
        <dbReference type="Proteomes" id="UP000599578"/>
    </source>
</evidence>
<dbReference type="RefSeq" id="WP_188857831.1">
    <property type="nucleotide sequence ID" value="NZ_BMLT01000001.1"/>
</dbReference>
<dbReference type="AlphaFoldDB" id="A0A917Z6Q1"/>
<accession>A0A917Z6Q1</accession>
<dbReference type="EMBL" id="BMLT01000001">
    <property type="protein sequence ID" value="GGO76706.1"/>
    <property type="molecule type" value="Genomic_DNA"/>
</dbReference>
<protein>
    <submittedName>
        <fullName evidence="1">Uncharacterized protein</fullName>
    </submittedName>
</protein>
<organism evidence="1 2">
    <name type="scientific">Marinobacterium nitratireducens</name>
    <dbReference type="NCBI Taxonomy" id="518897"/>
    <lineage>
        <taxon>Bacteria</taxon>
        <taxon>Pseudomonadati</taxon>
        <taxon>Pseudomonadota</taxon>
        <taxon>Gammaproteobacteria</taxon>
        <taxon>Oceanospirillales</taxon>
        <taxon>Oceanospirillaceae</taxon>
        <taxon>Marinobacterium</taxon>
    </lineage>
</organism>